<dbReference type="GO" id="GO:0032993">
    <property type="term" value="C:protein-DNA complex"/>
    <property type="evidence" value="ECO:0007669"/>
    <property type="project" value="TreeGrafter"/>
</dbReference>
<organism evidence="8 9">
    <name type="scientific">Candidatus Harrisonbacteria bacterium RIFCSPLOWO2_01_FULL_44_18</name>
    <dbReference type="NCBI Taxonomy" id="1798407"/>
    <lineage>
        <taxon>Bacteria</taxon>
        <taxon>Candidatus Harrisoniibacteriota</taxon>
    </lineage>
</organism>
<evidence type="ECO:0000256" key="1">
    <source>
        <dbReference type="ARBA" id="ARBA00022553"/>
    </source>
</evidence>
<evidence type="ECO:0000259" key="7">
    <source>
        <dbReference type="PROSITE" id="PS50110"/>
    </source>
</evidence>
<keyword evidence="1 6" id="KW-0597">Phosphoprotein</keyword>
<evidence type="ECO:0000256" key="2">
    <source>
        <dbReference type="ARBA" id="ARBA00023012"/>
    </source>
</evidence>
<dbReference type="GO" id="GO:0000976">
    <property type="term" value="F:transcription cis-regulatory region binding"/>
    <property type="evidence" value="ECO:0007669"/>
    <property type="project" value="TreeGrafter"/>
</dbReference>
<dbReference type="AlphaFoldDB" id="A0A1G1ZQE8"/>
<dbReference type="Gene3D" id="3.40.50.2300">
    <property type="match status" value="1"/>
</dbReference>
<evidence type="ECO:0000256" key="4">
    <source>
        <dbReference type="ARBA" id="ARBA00023125"/>
    </source>
</evidence>
<dbReference type="InterPro" id="IPR001789">
    <property type="entry name" value="Sig_transdc_resp-reg_receiver"/>
</dbReference>
<comment type="caution">
    <text evidence="8">The sequence shown here is derived from an EMBL/GenBank/DDBJ whole genome shotgun (WGS) entry which is preliminary data.</text>
</comment>
<dbReference type="PANTHER" id="PTHR48111:SF1">
    <property type="entry name" value="TWO-COMPONENT RESPONSE REGULATOR ORR33"/>
    <property type="match status" value="1"/>
</dbReference>
<dbReference type="SUPFAM" id="SSF52172">
    <property type="entry name" value="CheY-like"/>
    <property type="match status" value="1"/>
</dbReference>
<dbReference type="InterPro" id="IPR039420">
    <property type="entry name" value="WalR-like"/>
</dbReference>
<dbReference type="GO" id="GO:0000156">
    <property type="term" value="F:phosphorelay response regulator activity"/>
    <property type="evidence" value="ECO:0007669"/>
    <property type="project" value="TreeGrafter"/>
</dbReference>
<keyword evidence="5" id="KW-0804">Transcription</keyword>
<reference evidence="8 9" key="1">
    <citation type="journal article" date="2016" name="Nat. Commun.">
        <title>Thousands of microbial genomes shed light on interconnected biogeochemical processes in an aquifer system.</title>
        <authorList>
            <person name="Anantharaman K."/>
            <person name="Brown C.T."/>
            <person name="Hug L.A."/>
            <person name="Sharon I."/>
            <person name="Castelle C.J."/>
            <person name="Probst A.J."/>
            <person name="Thomas B.C."/>
            <person name="Singh A."/>
            <person name="Wilkins M.J."/>
            <person name="Karaoz U."/>
            <person name="Brodie E.L."/>
            <person name="Williams K.H."/>
            <person name="Hubbard S.S."/>
            <person name="Banfield J.F."/>
        </authorList>
    </citation>
    <scope>NUCLEOTIDE SEQUENCE [LARGE SCALE GENOMIC DNA]</scope>
</reference>
<dbReference type="STRING" id="1798407.A3A16_01165"/>
<accession>A0A1G1ZQE8</accession>
<sequence length="153" mass="17322">MAKTLFLIEDDKALIETISEFLRSKGYIIETSYNGEEALKMLPVVRPDLILLDLILPEMNGIDFLKKIQLDNTEFANIPVLVLTNLQGDEETFQKLGLKIDGYFIKANTSLEELSEKIKDALFEKVGIKVHGYLIKSNISLAELHNKIKEILA</sequence>
<keyword evidence="2" id="KW-0902">Two-component regulatory system</keyword>
<dbReference type="Pfam" id="PF00072">
    <property type="entry name" value="Response_reg"/>
    <property type="match status" value="1"/>
</dbReference>
<keyword evidence="4" id="KW-0238">DNA-binding</keyword>
<evidence type="ECO:0000256" key="5">
    <source>
        <dbReference type="ARBA" id="ARBA00023163"/>
    </source>
</evidence>
<dbReference type="GO" id="GO:0006355">
    <property type="term" value="P:regulation of DNA-templated transcription"/>
    <property type="evidence" value="ECO:0007669"/>
    <property type="project" value="TreeGrafter"/>
</dbReference>
<keyword evidence="3" id="KW-0805">Transcription regulation</keyword>
<gene>
    <name evidence="8" type="ORF">A3A16_01165</name>
</gene>
<dbReference type="PROSITE" id="PS50110">
    <property type="entry name" value="RESPONSE_REGULATORY"/>
    <property type="match status" value="1"/>
</dbReference>
<evidence type="ECO:0000256" key="6">
    <source>
        <dbReference type="PROSITE-ProRule" id="PRU00169"/>
    </source>
</evidence>
<dbReference type="EMBL" id="MHJJ01000005">
    <property type="protein sequence ID" value="OGY65980.1"/>
    <property type="molecule type" value="Genomic_DNA"/>
</dbReference>
<dbReference type="GO" id="GO:0005829">
    <property type="term" value="C:cytosol"/>
    <property type="evidence" value="ECO:0007669"/>
    <property type="project" value="TreeGrafter"/>
</dbReference>
<protein>
    <recommendedName>
        <fullName evidence="7">Response regulatory domain-containing protein</fullName>
    </recommendedName>
</protein>
<name>A0A1G1ZQE8_9BACT</name>
<feature type="modified residue" description="4-aspartylphosphate" evidence="6">
    <location>
        <position position="53"/>
    </location>
</feature>
<dbReference type="PANTHER" id="PTHR48111">
    <property type="entry name" value="REGULATOR OF RPOS"/>
    <property type="match status" value="1"/>
</dbReference>
<evidence type="ECO:0000256" key="3">
    <source>
        <dbReference type="ARBA" id="ARBA00023015"/>
    </source>
</evidence>
<dbReference type="SMART" id="SM00448">
    <property type="entry name" value="REC"/>
    <property type="match status" value="1"/>
</dbReference>
<proteinExistence type="predicted"/>
<dbReference type="InterPro" id="IPR011006">
    <property type="entry name" value="CheY-like_superfamily"/>
</dbReference>
<feature type="domain" description="Response regulatory" evidence="7">
    <location>
        <begin position="4"/>
        <end position="121"/>
    </location>
</feature>
<dbReference type="Proteomes" id="UP000177942">
    <property type="component" value="Unassembled WGS sequence"/>
</dbReference>
<evidence type="ECO:0000313" key="8">
    <source>
        <dbReference type="EMBL" id="OGY65980.1"/>
    </source>
</evidence>
<evidence type="ECO:0000313" key="9">
    <source>
        <dbReference type="Proteomes" id="UP000177942"/>
    </source>
</evidence>